<feature type="transmembrane region" description="Helical" evidence="7">
    <location>
        <begin position="98"/>
        <end position="118"/>
    </location>
</feature>
<name>A0ABU1UHZ6_9MICC</name>
<evidence type="ECO:0000313" key="10">
    <source>
        <dbReference type="Proteomes" id="UP001252243"/>
    </source>
</evidence>
<feature type="transmembrane region" description="Helical" evidence="7">
    <location>
        <begin position="340"/>
        <end position="358"/>
    </location>
</feature>
<dbReference type="EMBL" id="JAVDVQ010000033">
    <property type="protein sequence ID" value="MDR7084816.1"/>
    <property type="molecule type" value="Genomic_DNA"/>
</dbReference>
<feature type="domain" description="Major facilitator superfamily (MFS) profile" evidence="8">
    <location>
        <begin position="1"/>
        <end position="161"/>
    </location>
</feature>
<evidence type="ECO:0000256" key="4">
    <source>
        <dbReference type="ARBA" id="ARBA00022692"/>
    </source>
</evidence>
<keyword evidence="5 7" id="KW-1133">Transmembrane helix</keyword>
<dbReference type="Gene3D" id="1.20.1250.20">
    <property type="entry name" value="MFS general substrate transporter like domains"/>
    <property type="match status" value="1"/>
</dbReference>
<dbReference type="SUPFAM" id="SSF103473">
    <property type="entry name" value="MFS general substrate transporter"/>
    <property type="match status" value="1"/>
</dbReference>
<dbReference type="InterPro" id="IPR036259">
    <property type="entry name" value="MFS_trans_sf"/>
</dbReference>
<evidence type="ECO:0000313" key="9">
    <source>
        <dbReference type="EMBL" id="MDR7084816.1"/>
    </source>
</evidence>
<evidence type="ECO:0000256" key="7">
    <source>
        <dbReference type="SAM" id="Phobius"/>
    </source>
</evidence>
<keyword evidence="6 7" id="KW-0472">Membrane</keyword>
<keyword evidence="4 7" id="KW-0812">Transmembrane</keyword>
<feature type="transmembrane region" description="Helical" evidence="7">
    <location>
        <begin position="251"/>
        <end position="268"/>
    </location>
</feature>
<accession>A0ABU1UHZ6</accession>
<proteinExistence type="predicted"/>
<dbReference type="PANTHER" id="PTHR23513:SF11">
    <property type="entry name" value="STAPHYLOFERRIN A TRANSPORTER"/>
    <property type="match status" value="1"/>
</dbReference>
<evidence type="ECO:0000256" key="6">
    <source>
        <dbReference type="ARBA" id="ARBA00023136"/>
    </source>
</evidence>
<evidence type="ECO:0000256" key="1">
    <source>
        <dbReference type="ARBA" id="ARBA00004651"/>
    </source>
</evidence>
<evidence type="ECO:0000256" key="5">
    <source>
        <dbReference type="ARBA" id="ARBA00022989"/>
    </source>
</evidence>
<reference evidence="9 10" key="1">
    <citation type="submission" date="2023-07" db="EMBL/GenBank/DDBJ databases">
        <title>Sorghum-associated microbial communities from plants grown in Nebraska, USA.</title>
        <authorList>
            <person name="Schachtman D."/>
        </authorList>
    </citation>
    <scope>NUCLEOTIDE SEQUENCE [LARGE SCALE GENOMIC DNA]</scope>
    <source>
        <strain evidence="9 10">BE167</strain>
    </source>
</reference>
<dbReference type="InterPro" id="IPR010290">
    <property type="entry name" value="TM_effector"/>
</dbReference>
<comment type="caution">
    <text evidence="9">The sequence shown here is derived from an EMBL/GenBank/DDBJ whole genome shotgun (WGS) entry which is preliminary data.</text>
</comment>
<organism evidence="9 10">
    <name type="scientific">Arthrobacter ginsengisoli</name>
    <dbReference type="NCBI Taxonomy" id="1356565"/>
    <lineage>
        <taxon>Bacteria</taxon>
        <taxon>Bacillati</taxon>
        <taxon>Actinomycetota</taxon>
        <taxon>Actinomycetes</taxon>
        <taxon>Micrococcales</taxon>
        <taxon>Micrococcaceae</taxon>
        <taxon>Arthrobacter</taxon>
    </lineage>
</organism>
<dbReference type="Pfam" id="PF05977">
    <property type="entry name" value="MFS_3"/>
    <property type="match status" value="1"/>
</dbReference>
<evidence type="ECO:0000259" key="8">
    <source>
        <dbReference type="PROSITE" id="PS50850"/>
    </source>
</evidence>
<gene>
    <name evidence="9" type="ORF">J2X01_004133</name>
</gene>
<keyword evidence="3" id="KW-1003">Cell membrane</keyword>
<feature type="transmembrane region" description="Helical" evidence="7">
    <location>
        <begin position="274"/>
        <end position="296"/>
    </location>
</feature>
<feature type="transmembrane region" description="Helical" evidence="7">
    <location>
        <begin position="308"/>
        <end position="334"/>
    </location>
</feature>
<sequence length="375" mass="37642">MWLAVQLTGGDPLSVALVTSLQFLPMFLSAQGGKLGDRLNKRGLLIASQSLTAAGTLALGVLTWLGAANLFWVCVFAALLGIPAAVDAPTRLALPRELVVPELLASAIGINGIVFQTSRVVGPAIAGVLIASWGVSSGFFAAGVCGVLGLLALASVPKGTTSRGTVRSGESWREALQWIRADAGLVAPIVGGFVVGVCLANLQLALPLILTGIAGAGAASYGALVAMTGVGGAVGAAIGASFRGGAPMGRLHILLAGFALASALVSILPNVVTLAAGVVVAAVFMQAYNTTAISTLQASTPEGGHGRVMGIYVLSYFIWSGAGTPLFGLAASWIGPRAALGTSSALCLLAVTVLALRLRRSSSKSHSPDKGVALK</sequence>
<dbReference type="CDD" id="cd06173">
    <property type="entry name" value="MFS_MefA_like"/>
    <property type="match status" value="1"/>
</dbReference>
<dbReference type="PROSITE" id="PS50850">
    <property type="entry name" value="MFS"/>
    <property type="match status" value="1"/>
</dbReference>
<dbReference type="PANTHER" id="PTHR23513">
    <property type="entry name" value="INTEGRAL MEMBRANE EFFLUX PROTEIN-RELATED"/>
    <property type="match status" value="1"/>
</dbReference>
<keyword evidence="10" id="KW-1185">Reference proteome</keyword>
<protein>
    <submittedName>
        <fullName evidence="9">MFS family permease</fullName>
    </submittedName>
</protein>
<feature type="transmembrane region" description="Helical" evidence="7">
    <location>
        <begin position="218"/>
        <end position="239"/>
    </location>
</feature>
<comment type="subcellular location">
    <subcellularLocation>
        <location evidence="1">Cell membrane</location>
        <topology evidence="1">Multi-pass membrane protein</topology>
    </subcellularLocation>
</comment>
<keyword evidence="2" id="KW-0813">Transport</keyword>
<feature type="transmembrane region" description="Helical" evidence="7">
    <location>
        <begin position="124"/>
        <end position="153"/>
    </location>
</feature>
<evidence type="ECO:0000256" key="3">
    <source>
        <dbReference type="ARBA" id="ARBA00022475"/>
    </source>
</evidence>
<evidence type="ECO:0000256" key="2">
    <source>
        <dbReference type="ARBA" id="ARBA00022448"/>
    </source>
</evidence>
<feature type="transmembrane region" description="Helical" evidence="7">
    <location>
        <begin position="183"/>
        <end position="206"/>
    </location>
</feature>
<dbReference type="Proteomes" id="UP001252243">
    <property type="component" value="Unassembled WGS sequence"/>
</dbReference>
<dbReference type="InterPro" id="IPR020846">
    <property type="entry name" value="MFS_dom"/>
</dbReference>
<feature type="transmembrane region" description="Helical" evidence="7">
    <location>
        <begin position="70"/>
        <end position="86"/>
    </location>
</feature>